<feature type="compositionally biased region" description="Acidic residues" evidence="1">
    <location>
        <begin position="28"/>
        <end position="41"/>
    </location>
</feature>
<organism evidence="2 3">
    <name type="scientific">Oryza sativa subsp. japonica</name>
    <name type="common">Rice</name>
    <dbReference type="NCBI Taxonomy" id="39947"/>
    <lineage>
        <taxon>Eukaryota</taxon>
        <taxon>Viridiplantae</taxon>
        <taxon>Streptophyta</taxon>
        <taxon>Embryophyta</taxon>
        <taxon>Tracheophyta</taxon>
        <taxon>Spermatophyta</taxon>
        <taxon>Magnoliopsida</taxon>
        <taxon>Liliopsida</taxon>
        <taxon>Poales</taxon>
        <taxon>Poaceae</taxon>
        <taxon>BOP clade</taxon>
        <taxon>Oryzoideae</taxon>
        <taxon>Oryzeae</taxon>
        <taxon>Oryzinae</taxon>
        <taxon>Oryza</taxon>
        <taxon>Oryza sativa</taxon>
    </lineage>
</organism>
<reference evidence="3" key="1">
    <citation type="journal article" date="2005" name="Nature">
        <title>The map-based sequence of the rice genome.</title>
        <authorList>
            <consortium name="International rice genome sequencing project (IRGSP)"/>
            <person name="Matsumoto T."/>
            <person name="Wu J."/>
            <person name="Kanamori H."/>
            <person name="Katayose Y."/>
            <person name="Fujisawa M."/>
            <person name="Namiki N."/>
            <person name="Mizuno H."/>
            <person name="Yamamoto K."/>
            <person name="Antonio B.A."/>
            <person name="Baba T."/>
            <person name="Sakata K."/>
            <person name="Nagamura Y."/>
            <person name="Aoki H."/>
            <person name="Arikawa K."/>
            <person name="Arita K."/>
            <person name="Bito T."/>
            <person name="Chiden Y."/>
            <person name="Fujitsuka N."/>
            <person name="Fukunaka R."/>
            <person name="Hamada M."/>
            <person name="Harada C."/>
            <person name="Hayashi A."/>
            <person name="Hijishita S."/>
            <person name="Honda M."/>
            <person name="Hosokawa S."/>
            <person name="Ichikawa Y."/>
            <person name="Idonuma A."/>
            <person name="Iijima M."/>
            <person name="Ikeda M."/>
            <person name="Ikeno M."/>
            <person name="Ito K."/>
            <person name="Ito S."/>
            <person name="Ito T."/>
            <person name="Ito Y."/>
            <person name="Ito Y."/>
            <person name="Iwabuchi A."/>
            <person name="Kamiya K."/>
            <person name="Karasawa W."/>
            <person name="Kurita K."/>
            <person name="Katagiri S."/>
            <person name="Kikuta A."/>
            <person name="Kobayashi H."/>
            <person name="Kobayashi N."/>
            <person name="Machita K."/>
            <person name="Maehara T."/>
            <person name="Masukawa M."/>
            <person name="Mizubayashi T."/>
            <person name="Mukai Y."/>
            <person name="Nagasaki H."/>
            <person name="Nagata Y."/>
            <person name="Naito S."/>
            <person name="Nakashima M."/>
            <person name="Nakama Y."/>
            <person name="Nakamichi Y."/>
            <person name="Nakamura M."/>
            <person name="Meguro A."/>
            <person name="Negishi M."/>
            <person name="Ohta I."/>
            <person name="Ohta T."/>
            <person name="Okamoto M."/>
            <person name="Ono N."/>
            <person name="Saji S."/>
            <person name="Sakaguchi M."/>
            <person name="Sakai K."/>
            <person name="Shibata M."/>
            <person name="Shimokawa T."/>
            <person name="Song J."/>
            <person name="Takazaki Y."/>
            <person name="Terasawa K."/>
            <person name="Tsugane M."/>
            <person name="Tsuji K."/>
            <person name="Ueda S."/>
            <person name="Waki K."/>
            <person name="Yamagata H."/>
            <person name="Yamamoto M."/>
            <person name="Yamamoto S."/>
            <person name="Yamane H."/>
            <person name="Yoshiki S."/>
            <person name="Yoshihara R."/>
            <person name="Yukawa K."/>
            <person name="Zhong H."/>
            <person name="Yano M."/>
            <person name="Yuan Q."/>
            <person name="Ouyang S."/>
            <person name="Liu J."/>
            <person name="Jones K.M."/>
            <person name="Gansberger K."/>
            <person name="Moffat K."/>
            <person name="Hill J."/>
            <person name="Bera J."/>
            <person name="Fadrosh D."/>
            <person name="Jin S."/>
            <person name="Johri S."/>
            <person name="Kim M."/>
            <person name="Overton L."/>
            <person name="Reardon M."/>
            <person name="Tsitrin T."/>
            <person name="Vuong H."/>
            <person name="Weaver B."/>
            <person name="Ciecko A."/>
            <person name="Tallon L."/>
            <person name="Jackson J."/>
            <person name="Pai G."/>
            <person name="Aken S.V."/>
            <person name="Utterback T."/>
            <person name="Reidmuller S."/>
            <person name="Feldblyum T."/>
            <person name="Hsiao J."/>
            <person name="Zismann V."/>
            <person name="Iobst S."/>
            <person name="de Vazeille A.R."/>
            <person name="Buell C.R."/>
            <person name="Ying K."/>
            <person name="Li Y."/>
            <person name="Lu T."/>
            <person name="Huang Y."/>
            <person name="Zhao Q."/>
            <person name="Feng Q."/>
            <person name="Zhang L."/>
            <person name="Zhu J."/>
            <person name="Weng Q."/>
            <person name="Mu J."/>
            <person name="Lu Y."/>
            <person name="Fan D."/>
            <person name="Liu Y."/>
            <person name="Guan J."/>
            <person name="Zhang Y."/>
            <person name="Yu S."/>
            <person name="Liu X."/>
            <person name="Zhang Y."/>
            <person name="Hong G."/>
            <person name="Han B."/>
            <person name="Choisne N."/>
            <person name="Demange N."/>
            <person name="Orjeda G."/>
            <person name="Samain S."/>
            <person name="Cattolico L."/>
            <person name="Pelletier E."/>
            <person name="Couloux A."/>
            <person name="Segurens B."/>
            <person name="Wincker P."/>
            <person name="D'Hont A."/>
            <person name="Scarpelli C."/>
            <person name="Weissenbach J."/>
            <person name="Salanoubat M."/>
            <person name="Quetier F."/>
            <person name="Yu Y."/>
            <person name="Kim H.R."/>
            <person name="Rambo T."/>
            <person name="Currie J."/>
            <person name="Collura K."/>
            <person name="Luo M."/>
            <person name="Yang T."/>
            <person name="Ammiraju J.S.S."/>
            <person name="Engler F."/>
            <person name="Soderlund C."/>
            <person name="Wing R.A."/>
            <person name="Palmer L.E."/>
            <person name="de la Bastide M."/>
            <person name="Spiegel L."/>
            <person name="Nascimento L."/>
            <person name="Zutavern T."/>
            <person name="O'Shaughnessy A."/>
            <person name="Dike S."/>
            <person name="Dedhia N."/>
            <person name="Preston R."/>
            <person name="Balija V."/>
            <person name="McCombie W.R."/>
            <person name="Chow T."/>
            <person name="Chen H."/>
            <person name="Chung M."/>
            <person name="Chen C."/>
            <person name="Shaw J."/>
            <person name="Wu H."/>
            <person name="Hsiao K."/>
            <person name="Chao Y."/>
            <person name="Chu M."/>
            <person name="Cheng C."/>
            <person name="Hour A."/>
            <person name="Lee P."/>
            <person name="Lin S."/>
            <person name="Lin Y."/>
            <person name="Liou J."/>
            <person name="Liu S."/>
            <person name="Hsing Y."/>
            <person name="Raghuvanshi S."/>
            <person name="Mohanty A."/>
            <person name="Bharti A.K."/>
            <person name="Gaur A."/>
            <person name="Gupta V."/>
            <person name="Kumar D."/>
            <person name="Ravi V."/>
            <person name="Vij S."/>
            <person name="Kapur A."/>
            <person name="Khurana P."/>
            <person name="Khurana P."/>
            <person name="Khurana J.P."/>
            <person name="Tyagi A.K."/>
            <person name="Gaikwad K."/>
            <person name="Singh A."/>
            <person name="Dalal V."/>
            <person name="Srivastava S."/>
            <person name="Dixit A."/>
            <person name="Pal A.K."/>
            <person name="Ghazi I.A."/>
            <person name="Yadav M."/>
            <person name="Pandit A."/>
            <person name="Bhargava A."/>
            <person name="Sureshbabu K."/>
            <person name="Batra K."/>
            <person name="Sharma T.R."/>
            <person name="Mohapatra T."/>
            <person name="Singh N.K."/>
            <person name="Messing J."/>
            <person name="Nelson A.B."/>
            <person name="Fuks G."/>
            <person name="Kavchok S."/>
            <person name="Keizer G."/>
            <person name="Linton E."/>
            <person name="Llaca V."/>
            <person name="Song R."/>
            <person name="Tanyolac B."/>
            <person name="Young S."/>
            <person name="Ho-Il K."/>
            <person name="Hahn J.H."/>
            <person name="Sangsakoo G."/>
            <person name="Vanavichit A."/>
            <person name="de Mattos Luiz.A.T."/>
            <person name="Zimmer P.D."/>
            <person name="Malone G."/>
            <person name="Dellagostin O."/>
            <person name="de Oliveira A.C."/>
            <person name="Bevan M."/>
            <person name="Bancroft I."/>
            <person name="Minx P."/>
            <person name="Cordum H."/>
            <person name="Wilson R."/>
            <person name="Cheng Z."/>
            <person name="Jin W."/>
            <person name="Jiang J."/>
            <person name="Leong S.A."/>
            <person name="Iwama H."/>
            <person name="Gojobori T."/>
            <person name="Itoh T."/>
            <person name="Niimura Y."/>
            <person name="Fujii Y."/>
            <person name="Habara T."/>
            <person name="Sakai H."/>
            <person name="Sato Y."/>
            <person name="Wilson G."/>
            <person name="Kumar K."/>
            <person name="McCouch S."/>
            <person name="Juretic N."/>
            <person name="Hoen D."/>
            <person name="Wright S."/>
            <person name="Bruskiewich R."/>
            <person name="Bureau T."/>
            <person name="Miyao A."/>
            <person name="Hirochika H."/>
            <person name="Nishikawa T."/>
            <person name="Kadowaki K."/>
            <person name="Sugiura M."/>
            <person name="Burr B."/>
            <person name="Sasaki T."/>
        </authorList>
    </citation>
    <scope>NUCLEOTIDE SEQUENCE [LARGE SCALE GENOMIC DNA]</scope>
    <source>
        <strain evidence="3">cv. Nipponbare</strain>
    </source>
</reference>
<reference evidence="2 3" key="2">
    <citation type="journal article" date="2013" name="Plant Cell Physiol.">
        <title>Rice Annotation Project Database (RAP-DB): an integrative and interactive database for rice genomics.</title>
        <authorList>
            <person name="Sakai H."/>
            <person name="Lee S.S."/>
            <person name="Tanaka T."/>
            <person name="Numa H."/>
            <person name="Kim J."/>
            <person name="Kawahara Y."/>
            <person name="Wakimoto H."/>
            <person name="Yang C.C."/>
            <person name="Iwamoto M."/>
            <person name="Abe T."/>
            <person name="Yamada Y."/>
            <person name="Muto A."/>
            <person name="Inokuchi H."/>
            <person name="Ikemura T."/>
            <person name="Matsumoto T."/>
            <person name="Sasaki T."/>
            <person name="Itoh T."/>
        </authorList>
    </citation>
    <scope>NUCLEOTIDE SEQUENCE [LARGE SCALE GENOMIC DNA]</scope>
    <source>
        <strain evidence="3">cv. Nipponbare</strain>
    </source>
</reference>
<dbReference type="SMR" id="A0A0P0W320"/>
<name>A0A0P0W320_ORYSJ</name>
<feature type="region of interest" description="Disordered" evidence="1">
    <location>
        <begin position="1"/>
        <end position="86"/>
    </location>
</feature>
<feature type="compositionally biased region" description="Basic residues" evidence="1">
    <location>
        <begin position="76"/>
        <end position="86"/>
    </location>
</feature>
<accession>A0A0P0W320</accession>
<dbReference type="EMBL" id="AP014959">
    <property type="protein sequence ID" value="BAS86158.1"/>
    <property type="molecule type" value="Genomic_DNA"/>
</dbReference>
<dbReference type="Proteomes" id="UP000059680">
    <property type="component" value="Chromosome 3"/>
</dbReference>
<gene>
    <name evidence="2" type="ordered locus">Os03g0725033</name>
    <name evidence="2" type="ORF">OSNPB_030725033</name>
</gene>
<reference evidence="2 3" key="3">
    <citation type="journal article" date="2013" name="Rice">
        <title>Improvement of the Oryza sativa Nipponbare reference genome using next generation sequence and optical map data.</title>
        <authorList>
            <person name="Kawahara Y."/>
            <person name="de la Bastide M."/>
            <person name="Hamilton J.P."/>
            <person name="Kanamori H."/>
            <person name="McCombie W.R."/>
            <person name="Ouyang S."/>
            <person name="Schwartz D.C."/>
            <person name="Tanaka T."/>
            <person name="Wu J."/>
            <person name="Zhou S."/>
            <person name="Childs K.L."/>
            <person name="Davidson R.M."/>
            <person name="Lin H."/>
            <person name="Quesada-Ocampo L."/>
            <person name="Vaillancourt B."/>
            <person name="Sakai H."/>
            <person name="Lee S.S."/>
            <person name="Kim J."/>
            <person name="Numa H."/>
            <person name="Itoh T."/>
            <person name="Buell C.R."/>
            <person name="Matsumoto T."/>
        </authorList>
    </citation>
    <scope>NUCLEOTIDE SEQUENCE [LARGE SCALE GENOMIC DNA]</scope>
    <source>
        <strain evidence="3">cv. Nipponbare</strain>
    </source>
</reference>
<sequence>MRGRRGGQSGRRRRMKLATSKMHTMLTVDEEEPLQSETETDQEPRIKDPKTLGRTGRREGKEEILTGEKVASGGGGRRRREHRRRGELRVAVAPSTPSRVCVATAAAAFPYALLVSSARGFF</sequence>
<dbReference type="PaxDb" id="39947-A0A0P0W320"/>
<dbReference type="AlphaFoldDB" id="A0A0P0W320"/>
<evidence type="ECO:0000256" key="1">
    <source>
        <dbReference type="SAM" id="MobiDB-lite"/>
    </source>
</evidence>
<dbReference type="InParanoid" id="A0A0P0W320"/>
<keyword evidence="3" id="KW-1185">Reference proteome</keyword>
<evidence type="ECO:0000313" key="3">
    <source>
        <dbReference type="Proteomes" id="UP000059680"/>
    </source>
</evidence>
<evidence type="ECO:0000313" key="2">
    <source>
        <dbReference type="EMBL" id="BAS86158.1"/>
    </source>
</evidence>
<proteinExistence type="predicted"/>
<protein>
    <submittedName>
        <fullName evidence="2">Os03g0725033 protein</fullName>
    </submittedName>
</protein>
<feature type="compositionally biased region" description="Basic residues" evidence="1">
    <location>
        <begin position="1"/>
        <end position="16"/>
    </location>
</feature>
<feature type="compositionally biased region" description="Basic and acidic residues" evidence="1">
    <location>
        <begin position="42"/>
        <end position="66"/>
    </location>
</feature>